<dbReference type="PANTHER" id="PTHR43581">
    <property type="entry name" value="ATP/GTP PHOSPHATASE"/>
    <property type="match status" value="1"/>
</dbReference>
<dbReference type="GO" id="GO:0016887">
    <property type="term" value="F:ATP hydrolysis activity"/>
    <property type="evidence" value="ECO:0007669"/>
    <property type="project" value="InterPro"/>
</dbReference>
<gene>
    <name evidence="3" type="ORF">K8W02_02500</name>
</gene>
<name>A0A921HVM7_9BACT</name>
<protein>
    <submittedName>
        <fullName evidence="3">DUF3696 domain-containing protein</fullName>
    </submittedName>
</protein>
<accession>A0A921HVM7</accession>
<dbReference type="InterPro" id="IPR014592">
    <property type="entry name" value="P-loop_UCP034888"/>
</dbReference>
<dbReference type="InterPro" id="IPR027417">
    <property type="entry name" value="P-loop_NTPase"/>
</dbReference>
<dbReference type="SUPFAM" id="SSF52540">
    <property type="entry name" value="P-loop containing nucleoside triphosphate hydrolases"/>
    <property type="match status" value="1"/>
</dbReference>
<dbReference type="InterPro" id="IPR003959">
    <property type="entry name" value="ATPase_AAA_core"/>
</dbReference>
<evidence type="ECO:0000259" key="1">
    <source>
        <dbReference type="Pfam" id="PF12476"/>
    </source>
</evidence>
<evidence type="ECO:0000313" key="3">
    <source>
        <dbReference type="EMBL" id="HJF91247.1"/>
    </source>
</evidence>
<dbReference type="GO" id="GO:0005524">
    <property type="term" value="F:ATP binding"/>
    <property type="evidence" value="ECO:0007669"/>
    <property type="project" value="InterPro"/>
</dbReference>
<sequence>MITQLQISNFKSHKDTHINFGNLTVLTGVNGCGKTSVVQSLLLLRQSFLKNRLAQGLDLNHPLCSIGIAHDALYRLAEDDIITFHFTADHNEYHFSFKAVMTNLQDSFIRKNVYNDNACNDAKLRDLPLFNNDFQYISAARWGGKSVFPKETYAVEIQKQLSLNEGQGELVAHFLDKYGAETVQDYYEESLKEDLSLLQQTIYWEQKISPDVTINVEQRKDSSTYAISYGFNGEDSQTKPVMDLRAENIGYGISYTLPVIVALLSAQPGALVILENPEAHLHPGGQAALAKLIAKVASEGIQVIVETHSDHIINGILLACKAYQKNHKQGISNHLVKVYDFHDKEKHASKAEEVVIGEDGILRYQPKGFFDQAENDLYSLYNE</sequence>
<dbReference type="Pfam" id="PF13304">
    <property type="entry name" value="AAA_21"/>
    <property type="match status" value="1"/>
</dbReference>
<dbReference type="EMBL" id="DYVX01000017">
    <property type="protein sequence ID" value="HJF91247.1"/>
    <property type="molecule type" value="Genomic_DNA"/>
</dbReference>
<dbReference type="InterPro" id="IPR022532">
    <property type="entry name" value="DUF3696"/>
</dbReference>
<dbReference type="Pfam" id="PF12476">
    <property type="entry name" value="DUF3696"/>
    <property type="match status" value="1"/>
</dbReference>
<dbReference type="PANTHER" id="PTHR43581:SF2">
    <property type="entry name" value="EXCINUCLEASE ATPASE SUBUNIT"/>
    <property type="match status" value="1"/>
</dbReference>
<feature type="domain" description="ATPase AAA-type core" evidence="2">
    <location>
        <begin position="23"/>
        <end position="314"/>
    </location>
</feature>
<dbReference type="PIRSF" id="PIRSF034888">
    <property type="entry name" value="P-loop_UCP034888"/>
    <property type="match status" value="1"/>
</dbReference>
<reference evidence="3" key="1">
    <citation type="journal article" date="2021" name="PeerJ">
        <title>Extensive microbial diversity within the chicken gut microbiome revealed by metagenomics and culture.</title>
        <authorList>
            <person name="Gilroy R."/>
            <person name="Ravi A."/>
            <person name="Getino M."/>
            <person name="Pursley I."/>
            <person name="Horton D.L."/>
            <person name="Alikhan N.F."/>
            <person name="Baker D."/>
            <person name="Gharbi K."/>
            <person name="Hall N."/>
            <person name="Watson M."/>
            <person name="Adriaenssens E.M."/>
            <person name="Foster-Nyarko E."/>
            <person name="Jarju S."/>
            <person name="Secka A."/>
            <person name="Antonio M."/>
            <person name="Oren A."/>
            <person name="Chaudhuri R.R."/>
            <person name="La Ragione R."/>
            <person name="Hildebrand F."/>
            <person name="Pallen M.J."/>
        </authorList>
    </citation>
    <scope>NUCLEOTIDE SEQUENCE</scope>
    <source>
        <strain evidence="3">CHK55-1828</strain>
    </source>
</reference>
<dbReference type="InterPro" id="IPR051396">
    <property type="entry name" value="Bact_Antivir_Def_Nuclease"/>
</dbReference>
<proteinExistence type="predicted"/>
<dbReference type="AlphaFoldDB" id="A0A921HVM7"/>
<comment type="caution">
    <text evidence="3">The sequence shown here is derived from an EMBL/GenBank/DDBJ whole genome shotgun (WGS) entry which is preliminary data.</text>
</comment>
<feature type="domain" description="DUF3696" evidence="1">
    <location>
        <begin position="335"/>
        <end position="379"/>
    </location>
</feature>
<evidence type="ECO:0000313" key="4">
    <source>
        <dbReference type="Proteomes" id="UP000717835"/>
    </source>
</evidence>
<dbReference type="Gene3D" id="3.40.50.300">
    <property type="entry name" value="P-loop containing nucleotide triphosphate hydrolases"/>
    <property type="match status" value="1"/>
</dbReference>
<evidence type="ECO:0000259" key="2">
    <source>
        <dbReference type="Pfam" id="PF13304"/>
    </source>
</evidence>
<dbReference type="Proteomes" id="UP000717835">
    <property type="component" value="Unassembled WGS sequence"/>
</dbReference>
<reference evidence="3" key="2">
    <citation type="submission" date="2021-09" db="EMBL/GenBank/DDBJ databases">
        <authorList>
            <person name="Gilroy R."/>
        </authorList>
    </citation>
    <scope>NUCLEOTIDE SEQUENCE</scope>
    <source>
        <strain evidence="3">CHK55-1828</strain>
    </source>
</reference>
<organism evidence="3 4">
    <name type="scientific">Mediterranea massiliensis</name>
    <dbReference type="NCBI Taxonomy" id="1841865"/>
    <lineage>
        <taxon>Bacteria</taxon>
        <taxon>Pseudomonadati</taxon>
        <taxon>Bacteroidota</taxon>
        <taxon>Bacteroidia</taxon>
        <taxon>Bacteroidales</taxon>
        <taxon>Bacteroidaceae</taxon>
        <taxon>Mediterranea</taxon>
    </lineage>
</organism>
<dbReference type="RefSeq" id="WP_276826201.1">
    <property type="nucleotide sequence ID" value="NZ_DYVX01000017.1"/>
</dbReference>